<dbReference type="GO" id="GO:0016020">
    <property type="term" value="C:membrane"/>
    <property type="evidence" value="ECO:0007669"/>
    <property type="project" value="UniProtKB-SubCell"/>
</dbReference>
<feature type="transmembrane region" description="Helical" evidence="10">
    <location>
        <begin position="503"/>
        <end position="524"/>
    </location>
</feature>
<evidence type="ECO:0000256" key="7">
    <source>
        <dbReference type="ARBA" id="ARBA00022989"/>
    </source>
</evidence>
<feature type="transmembrane region" description="Helical" evidence="10">
    <location>
        <begin position="545"/>
        <end position="570"/>
    </location>
</feature>
<sequence>MAAKVEELPEELELSYSGSSENTTLGKDNLSQNETEAQDDAFDLESLLGLAVEKLDQSDLPLRSLGVSFENLRVQGLASEASYQTTFGDILNPLSIAEAVNNARHPLKRDILTGFEGVVKSGEMLLVLGRPGSGCSTFLKTLANQRAEYHSVEGEVHYDAFTPEEVRKQYRGDVIYSPEVNQTISFAARLRAPASNGRLGLSRNAYADLLTTHLLRVFGLTHAKNTLVGDAAIRGVSGGEKKRVSICETLAARARIVSWDKTYADSDQNCSSTRGLDASTALEYARALRAATDLGKMTTIASLYQAGENLYKYFDKVCVIYEGKLAYFGPASSARQYFIDMGYEPANRQTTADFLVAVTDPTGRIPRSPSSTIPIKAHTYPVPKTSAEFASYFQTSHLAELNRIEIQAYKQEFVNSDPARIREAYQRSVKGEHVRMSRKRSAYLVSLGLQAREVMRRRLQMLKGNWVATFLNVFSYVFQAIIVGTMYLKTEQTTAAYFSRGGVLFYTLLFSALVDMAEIPSLFGQRPIVLRQSQWGFYHPFMEQLALFLVDLLISAVTITVFGVIVYELVQLQQSAGQALALAAACRAESVAQTLAGVVILASAMYTGYLIPRPSMVGGLGWISYINPFRYAFESIMINEFRTLNGTCATLLPQGPGYENISLDNQVCTTIGSIPGQPAVDGNRFIEMNFGFVSSTERIWRNFGIICAFIVGFVGACLIFTEINTTLSTNAADSVVLYRRESLLGHKRKGPSKRQSDEEIGSNKDVTFETVPVDNEKHAKASFQELDLAMTDVFSWQNVNYTRRLLNSISGYVKPGKMTALMGESGAGKTTLLNVLAQRVSVGIVTGYRFVNGQDLPKDFQAQTGYCQQTDTHLPDQTVREALLFSAQLRQPISVPLKEKEAYVDQCLKMCGLQQYRNATVGSLNIENRKRTTIAVELAAKPKLLLFLDEPTSGLDSQSAWAIIAFLRELANNGQAILCTIHQPSAELFHVFDRLLLLRKGGETVYFGDLGHNATTLINYFERNGSRRCEVDENPAEFMLDVAGAGATAKSVIDWYSVWTSAPESAALQTEIECIHKEGREKPAVQAALHTEFATPWLHQVSQLIKRDMLSHWRNATYIMSKFVLLVLSGIFIGFSFYKSPFTQQGTQNKLFSIYIATVISVPLANQLQVIFIHMRNIYEIRERPSRMYSWTALVTSQFLVELPWNIFGTSLFFLCWYWTVGYSSSRAGYSYLMLCVLFPIYYTSIGQAVAAMSPDAEIAAVLFSLIFSFVITFNGGMQPFSQLGWWKWMYRLSPYTYLIEGLLGQALGRDNLRCSDVELVRLDPPFGTKLFFVSQHLHRD</sequence>
<feature type="transmembrane region" description="Helical" evidence="10">
    <location>
        <begin position="703"/>
        <end position="721"/>
    </location>
</feature>
<evidence type="ECO:0000256" key="4">
    <source>
        <dbReference type="ARBA" id="ARBA00022692"/>
    </source>
</evidence>
<keyword evidence="3" id="KW-0813">Transport</keyword>
<accession>A0A8H5FLX3</accession>
<evidence type="ECO:0000256" key="3">
    <source>
        <dbReference type="ARBA" id="ARBA00022448"/>
    </source>
</evidence>
<evidence type="ECO:0000256" key="8">
    <source>
        <dbReference type="ARBA" id="ARBA00023136"/>
    </source>
</evidence>
<dbReference type="SUPFAM" id="SSF52540">
    <property type="entry name" value="P-loop containing nucleoside triphosphate hydrolases"/>
    <property type="match status" value="2"/>
</dbReference>
<dbReference type="InterPro" id="IPR003439">
    <property type="entry name" value="ABC_transporter-like_ATP-bd"/>
</dbReference>
<evidence type="ECO:0000256" key="9">
    <source>
        <dbReference type="SAM" id="MobiDB-lite"/>
    </source>
</evidence>
<dbReference type="EMBL" id="JAACJM010000164">
    <property type="protein sequence ID" value="KAF5341457.1"/>
    <property type="molecule type" value="Genomic_DNA"/>
</dbReference>
<dbReference type="InterPro" id="IPR013525">
    <property type="entry name" value="ABC2_TM"/>
</dbReference>
<dbReference type="CDD" id="cd03232">
    <property type="entry name" value="ABCG_PDR_domain2"/>
    <property type="match status" value="1"/>
</dbReference>
<dbReference type="InterPro" id="IPR034003">
    <property type="entry name" value="ABCG_PDR_2"/>
</dbReference>
<dbReference type="PROSITE" id="PS00211">
    <property type="entry name" value="ABC_TRANSPORTER_1"/>
    <property type="match status" value="1"/>
</dbReference>
<dbReference type="SMART" id="SM00382">
    <property type="entry name" value="AAA"/>
    <property type="match status" value="2"/>
</dbReference>
<dbReference type="Pfam" id="PF00005">
    <property type="entry name" value="ABC_tran"/>
    <property type="match status" value="2"/>
</dbReference>
<feature type="domain" description="ABC transporter" evidence="11">
    <location>
        <begin position="788"/>
        <end position="1025"/>
    </location>
</feature>
<dbReference type="InterPro" id="IPR017871">
    <property type="entry name" value="ABC_transporter-like_CS"/>
</dbReference>
<evidence type="ECO:0000256" key="1">
    <source>
        <dbReference type="ARBA" id="ARBA00004141"/>
    </source>
</evidence>
<comment type="subcellular location">
    <subcellularLocation>
        <location evidence="1">Membrane</location>
        <topology evidence="1">Multi-pass membrane protein</topology>
    </subcellularLocation>
</comment>
<comment type="similarity">
    <text evidence="2">Belongs to the ABC transporter superfamily. ABCG family. PDR (TC 3.A.1.205) subfamily.</text>
</comment>
<dbReference type="FunFam" id="3.40.50.300:FF:000054">
    <property type="entry name" value="ABC multidrug transporter atrF"/>
    <property type="match status" value="1"/>
</dbReference>
<dbReference type="GO" id="GO:0140359">
    <property type="term" value="F:ABC-type transporter activity"/>
    <property type="evidence" value="ECO:0007669"/>
    <property type="project" value="InterPro"/>
</dbReference>
<dbReference type="GO" id="GO:0016887">
    <property type="term" value="F:ATP hydrolysis activity"/>
    <property type="evidence" value="ECO:0007669"/>
    <property type="project" value="InterPro"/>
</dbReference>
<dbReference type="Pfam" id="PF19055">
    <property type="entry name" value="ABC2_membrane_7"/>
    <property type="match status" value="1"/>
</dbReference>
<evidence type="ECO:0000313" key="12">
    <source>
        <dbReference type="EMBL" id="KAF5341457.1"/>
    </source>
</evidence>
<dbReference type="Gene3D" id="3.40.50.300">
    <property type="entry name" value="P-loop containing nucleotide triphosphate hydrolases"/>
    <property type="match status" value="2"/>
</dbReference>
<dbReference type="Proteomes" id="UP000559256">
    <property type="component" value="Unassembled WGS sequence"/>
</dbReference>
<dbReference type="PROSITE" id="PS50893">
    <property type="entry name" value="ABC_TRANSPORTER_2"/>
    <property type="match status" value="2"/>
</dbReference>
<keyword evidence="8 10" id="KW-0472">Membrane</keyword>
<feature type="domain" description="ABC transporter" evidence="11">
    <location>
        <begin position="91"/>
        <end position="347"/>
    </location>
</feature>
<keyword evidence="4 10" id="KW-0812">Transmembrane</keyword>
<evidence type="ECO:0000313" key="13">
    <source>
        <dbReference type="Proteomes" id="UP000559256"/>
    </source>
</evidence>
<dbReference type="Pfam" id="PF14510">
    <property type="entry name" value="ABC_trans_N"/>
    <property type="match status" value="1"/>
</dbReference>
<feature type="transmembrane region" description="Helical" evidence="10">
    <location>
        <begin position="1116"/>
        <end position="1138"/>
    </location>
</feature>
<comment type="caution">
    <text evidence="12">The sequence shown here is derived from an EMBL/GenBank/DDBJ whole genome shotgun (WGS) entry which is preliminary data.</text>
</comment>
<evidence type="ECO:0000256" key="5">
    <source>
        <dbReference type="ARBA" id="ARBA00022741"/>
    </source>
</evidence>
<feature type="transmembrane region" description="Helical" evidence="10">
    <location>
        <begin position="1259"/>
        <end position="1278"/>
    </location>
</feature>
<dbReference type="InterPro" id="IPR003593">
    <property type="entry name" value="AAA+_ATPase"/>
</dbReference>
<proteinExistence type="inferred from homology"/>
<dbReference type="PANTHER" id="PTHR19241">
    <property type="entry name" value="ATP-BINDING CASSETTE TRANSPORTER"/>
    <property type="match status" value="1"/>
</dbReference>
<dbReference type="Pfam" id="PF06422">
    <property type="entry name" value="PDR_CDR"/>
    <property type="match status" value="1"/>
</dbReference>
<gene>
    <name evidence="12" type="ORF">D9758_014754</name>
</gene>
<dbReference type="InterPro" id="IPR010929">
    <property type="entry name" value="PDR_CDR_ABC"/>
</dbReference>
<keyword evidence="5" id="KW-0547">Nucleotide-binding</keyword>
<dbReference type="InterPro" id="IPR043926">
    <property type="entry name" value="ABCG_dom"/>
</dbReference>
<feature type="transmembrane region" description="Helical" evidence="10">
    <location>
        <begin position="1195"/>
        <end position="1220"/>
    </location>
</feature>
<evidence type="ECO:0000256" key="6">
    <source>
        <dbReference type="ARBA" id="ARBA00022840"/>
    </source>
</evidence>
<reference evidence="12 13" key="1">
    <citation type="journal article" date="2020" name="ISME J.">
        <title>Uncovering the hidden diversity of litter-decomposition mechanisms in mushroom-forming fungi.</title>
        <authorList>
            <person name="Floudas D."/>
            <person name="Bentzer J."/>
            <person name="Ahren D."/>
            <person name="Johansson T."/>
            <person name="Persson P."/>
            <person name="Tunlid A."/>
        </authorList>
    </citation>
    <scope>NUCLEOTIDE SEQUENCE [LARGE SCALE GENOMIC DNA]</scope>
    <source>
        <strain evidence="12 13">CBS 291.85</strain>
    </source>
</reference>
<evidence type="ECO:0000256" key="10">
    <source>
        <dbReference type="SAM" id="Phobius"/>
    </source>
</evidence>
<evidence type="ECO:0000259" key="11">
    <source>
        <dbReference type="PROSITE" id="PS50893"/>
    </source>
</evidence>
<dbReference type="InterPro" id="IPR029481">
    <property type="entry name" value="ABC_trans_N"/>
</dbReference>
<dbReference type="GO" id="GO:0005524">
    <property type="term" value="F:ATP binding"/>
    <property type="evidence" value="ECO:0007669"/>
    <property type="project" value="UniProtKB-KW"/>
</dbReference>
<dbReference type="Pfam" id="PF01061">
    <property type="entry name" value="ABC2_membrane"/>
    <property type="match status" value="2"/>
</dbReference>
<dbReference type="InterPro" id="IPR027417">
    <property type="entry name" value="P-loop_NTPase"/>
</dbReference>
<keyword evidence="7 10" id="KW-1133">Transmembrane helix</keyword>
<keyword evidence="13" id="KW-1185">Reference proteome</keyword>
<feature type="transmembrane region" description="Helical" evidence="10">
    <location>
        <begin position="1150"/>
        <end position="1175"/>
    </location>
</feature>
<feature type="region of interest" description="Disordered" evidence="9">
    <location>
        <begin position="1"/>
        <end position="28"/>
    </location>
</feature>
<feature type="transmembrane region" description="Helical" evidence="10">
    <location>
        <begin position="466"/>
        <end position="488"/>
    </location>
</feature>
<evidence type="ECO:0000256" key="2">
    <source>
        <dbReference type="ARBA" id="ARBA00006012"/>
    </source>
</evidence>
<protein>
    <recommendedName>
        <fullName evidence="11">ABC transporter domain-containing protein</fullName>
    </recommendedName>
</protein>
<feature type="transmembrane region" description="Helical" evidence="10">
    <location>
        <begin position="1232"/>
        <end position="1253"/>
    </location>
</feature>
<dbReference type="OrthoDB" id="245989at2759"/>
<keyword evidence="6" id="KW-0067">ATP-binding</keyword>
<name>A0A8H5FLX3_9AGAR</name>
<organism evidence="12 13">
    <name type="scientific">Tetrapyrgos nigripes</name>
    <dbReference type="NCBI Taxonomy" id="182062"/>
    <lineage>
        <taxon>Eukaryota</taxon>
        <taxon>Fungi</taxon>
        <taxon>Dikarya</taxon>
        <taxon>Basidiomycota</taxon>
        <taxon>Agaricomycotina</taxon>
        <taxon>Agaricomycetes</taxon>
        <taxon>Agaricomycetidae</taxon>
        <taxon>Agaricales</taxon>
        <taxon>Marasmiineae</taxon>
        <taxon>Marasmiaceae</taxon>
        <taxon>Tetrapyrgos</taxon>
    </lineage>
</organism>